<dbReference type="Pfam" id="PF02874">
    <property type="entry name" value="ATP-synt_ab_N"/>
    <property type="match status" value="1"/>
</dbReference>
<dbReference type="AlphaFoldDB" id="I3N5R7"/>
<dbReference type="SUPFAM" id="SSF47917">
    <property type="entry name" value="C-terminal domain of alpha and beta subunits of F1 ATP synthase"/>
    <property type="match status" value="1"/>
</dbReference>
<dbReference type="SUPFAM" id="SSF52540">
    <property type="entry name" value="P-loop containing nucleoside triphosphate hydrolases"/>
    <property type="match status" value="1"/>
</dbReference>
<sequence length="445" mass="48239">MLSLVGRVAAALASGALQGLSPSASLTQAQLLLQATPAAVQTARDYAAQRQAQTPGITTYLNALEVQGTETRLVLEAAQHLGESTIRTIAMDRTEGLVRGQKVLDSGAPIKILVGTETLGRIMNVSAERIDERSPIKNKQFSPIHGETSEFIEMSVEQEILGGKIGLFGGAGVGKTVLIIELINNFAKSHGGYSIFAGVGNDLYHEMIESGVINLKDATSKVMPVYGQMNEPPATGLTVAEFFRDQEGQDVLLFIDNIFGFTQAGSEISALLPTLATDMEGIYVPADDLTDPAPATTFAYLDAITVLSCELAELGIYPVVDPLDSTSRIMDPNIVGSEHYDGILQDYKSLQDIISILGMDKFSKEDKLTVSRAWKIQRFLSQSFHVAEVFMGHREKMVPLKEIIKGFQKILIGEYDHLPEQAFYMVGPIEECAAKADKLAEEHSS</sequence>
<dbReference type="GO" id="GO:0045259">
    <property type="term" value="C:proton-transporting ATP synthase complex"/>
    <property type="evidence" value="ECO:0007669"/>
    <property type="project" value="UniProtKB-KW"/>
</dbReference>
<dbReference type="InterPro" id="IPR004100">
    <property type="entry name" value="ATPase_F1/V1/A1_a/bsu_N"/>
</dbReference>
<comment type="subcellular location">
    <subcellularLocation>
        <location evidence="1">Membrane</location>
        <topology evidence="1">Peripheral membrane protein</topology>
    </subcellularLocation>
</comment>
<dbReference type="Pfam" id="PF00006">
    <property type="entry name" value="ATP-synt_ab"/>
    <property type="match status" value="2"/>
</dbReference>
<organism evidence="16 17">
    <name type="scientific">Ictidomys tridecemlineatus</name>
    <name type="common">Thirteen-lined ground squirrel</name>
    <name type="synonym">Spermophilus tridecemlineatus</name>
    <dbReference type="NCBI Taxonomy" id="43179"/>
    <lineage>
        <taxon>Eukaryota</taxon>
        <taxon>Metazoa</taxon>
        <taxon>Chordata</taxon>
        <taxon>Craniata</taxon>
        <taxon>Vertebrata</taxon>
        <taxon>Euteleostomi</taxon>
        <taxon>Mammalia</taxon>
        <taxon>Eutheria</taxon>
        <taxon>Euarchontoglires</taxon>
        <taxon>Glires</taxon>
        <taxon>Rodentia</taxon>
        <taxon>Sciuromorpha</taxon>
        <taxon>Sciuridae</taxon>
        <taxon>Xerinae</taxon>
        <taxon>Marmotini</taxon>
        <taxon>Ictidomys</taxon>
    </lineage>
</organism>
<dbReference type="Ensembl" id="ENSSTOT00000028501.2">
    <property type="protein sequence ID" value="ENSSTOP00000019713.2"/>
    <property type="gene ID" value="ENSSTOG00000024888.2"/>
</dbReference>
<dbReference type="FunFam" id="1.10.1140.10:FF:000005">
    <property type="entry name" value="ATP synthase subunit beta"/>
    <property type="match status" value="1"/>
</dbReference>
<keyword evidence="5" id="KW-0547">Nucleotide-binding</keyword>
<feature type="domain" description="ATPase F1/V1/A1 complex alpha/beta subunit nucleotide-binding" evidence="13">
    <location>
        <begin position="277"/>
        <end position="327"/>
    </location>
</feature>
<dbReference type="InterPro" id="IPR027417">
    <property type="entry name" value="P-loop_NTPase"/>
</dbReference>
<keyword evidence="10" id="KW-0472">Membrane</keyword>
<evidence type="ECO:0000256" key="12">
    <source>
        <dbReference type="ARBA" id="ARBA00023310"/>
    </source>
</evidence>
<dbReference type="PANTHER" id="PTHR15184:SF71">
    <property type="entry name" value="ATP SYNTHASE SUBUNIT BETA, MITOCHONDRIAL"/>
    <property type="match status" value="1"/>
</dbReference>
<keyword evidence="17" id="KW-1185">Reference proteome</keyword>
<feature type="domain" description="ATP synthase A/B type C-terminal" evidence="15">
    <location>
        <begin position="343"/>
        <end position="406"/>
    </location>
</feature>
<evidence type="ECO:0000256" key="10">
    <source>
        <dbReference type="ARBA" id="ARBA00023136"/>
    </source>
</evidence>
<evidence type="ECO:0000256" key="4">
    <source>
        <dbReference type="ARBA" id="ARBA00022448"/>
    </source>
</evidence>
<evidence type="ECO:0000256" key="5">
    <source>
        <dbReference type="ARBA" id="ARBA00022741"/>
    </source>
</evidence>
<dbReference type="InterPro" id="IPR050053">
    <property type="entry name" value="ATPase_alpha/beta_chains"/>
</dbReference>
<reference evidence="16" key="2">
    <citation type="submission" date="2025-08" db="UniProtKB">
        <authorList>
            <consortium name="Ensembl"/>
        </authorList>
    </citation>
    <scope>IDENTIFICATION</scope>
</reference>
<evidence type="ECO:0000313" key="17">
    <source>
        <dbReference type="Proteomes" id="UP000005215"/>
    </source>
</evidence>
<evidence type="ECO:0000313" key="16">
    <source>
        <dbReference type="Ensembl" id="ENSSTOP00000019713.2"/>
    </source>
</evidence>
<keyword evidence="8" id="KW-1278">Translocase</keyword>
<accession>I3N5R7</accession>
<reference evidence="17" key="1">
    <citation type="submission" date="2011-11" db="EMBL/GenBank/DDBJ databases">
        <title>The Draft Genome of Spermophilus tridecemlineatus.</title>
        <authorList>
            <consortium name="The Broad Institute Genome Assembly &amp; Analysis Group"/>
            <consortium name="Computational R&amp;D Group"/>
            <consortium name="and Sequencing Platform"/>
            <person name="Di Palma F."/>
            <person name="Alfoldi J."/>
            <person name="Johnson J."/>
            <person name="Berlin A."/>
            <person name="Gnerre S."/>
            <person name="Jaffe D."/>
            <person name="MacCallum I."/>
            <person name="Young S."/>
            <person name="Walker B.J."/>
            <person name="Lindblad-Toh K."/>
        </authorList>
    </citation>
    <scope>NUCLEOTIDE SEQUENCE [LARGE SCALE GENOMIC DNA]</scope>
</reference>
<dbReference type="Pfam" id="PF22919">
    <property type="entry name" value="ATP-synt_VA_C"/>
    <property type="match status" value="1"/>
</dbReference>
<dbReference type="GO" id="GO:0042776">
    <property type="term" value="P:proton motive force-driven mitochondrial ATP synthesis"/>
    <property type="evidence" value="ECO:0007669"/>
    <property type="project" value="TreeGrafter"/>
</dbReference>
<evidence type="ECO:0000256" key="3">
    <source>
        <dbReference type="ARBA" id="ARBA00012473"/>
    </source>
</evidence>
<feature type="domain" description="ATPase F1/V1/A1 complex alpha/beta subunit nucleotide-binding" evidence="13">
    <location>
        <begin position="162"/>
        <end position="273"/>
    </location>
</feature>
<dbReference type="InParanoid" id="I3N5R7"/>
<dbReference type="PANTHER" id="PTHR15184">
    <property type="entry name" value="ATP SYNTHASE"/>
    <property type="match status" value="1"/>
</dbReference>
<dbReference type="GO" id="GO:0046933">
    <property type="term" value="F:proton-transporting ATP synthase activity, rotational mechanism"/>
    <property type="evidence" value="ECO:0007669"/>
    <property type="project" value="TreeGrafter"/>
</dbReference>
<dbReference type="EC" id="7.1.2.2" evidence="3"/>
<evidence type="ECO:0000256" key="2">
    <source>
        <dbReference type="ARBA" id="ARBA00008936"/>
    </source>
</evidence>
<dbReference type="Proteomes" id="UP000005215">
    <property type="component" value="Unassembled WGS sequence"/>
</dbReference>
<feature type="domain" description="ATPase F1/V1/A1 complex alpha/beta subunit N-terminal" evidence="14">
    <location>
        <begin position="59"/>
        <end position="107"/>
    </location>
</feature>
<dbReference type="GO" id="GO:0005524">
    <property type="term" value="F:ATP binding"/>
    <property type="evidence" value="ECO:0007669"/>
    <property type="project" value="UniProtKB-KW"/>
</dbReference>
<dbReference type="EMBL" id="AGTP01060717">
    <property type="status" value="NOT_ANNOTATED_CDS"/>
    <property type="molecule type" value="Genomic_DNA"/>
</dbReference>
<comment type="similarity">
    <text evidence="2">Belongs to the ATPase alpha/beta chains family.</text>
</comment>
<dbReference type="GeneTree" id="ENSGT00550000074800"/>
<evidence type="ECO:0000259" key="14">
    <source>
        <dbReference type="Pfam" id="PF02874"/>
    </source>
</evidence>
<dbReference type="Gene3D" id="1.10.1140.10">
    <property type="entry name" value="Bovine Mitochondrial F1-atpase, Atp Synthase Beta Chain, Chain D, domain 3"/>
    <property type="match status" value="1"/>
</dbReference>
<dbReference type="CDD" id="cd18115">
    <property type="entry name" value="ATP-synt_F1_beta_N"/>
    <property type="match status" value="1"/>
</dbReference>
<dbReference type="CDD" id="cd18110">
    <property type="entry name" value="ATP-synt_F1_beta_C"/>
    <property type="match status" value="1"/>
</dbReference>
<dbReference type="GO" id="GO:0005739">
    <property type="term" value="C:mitochondrion"/>
    <property type="evidence" value="ECO:0007669"/>
    <property type="project" value="GOC"/>
</dbReference>
<dbReference type="InterPro" id="IPR000194">
    <property type="entry name" value="ATPase_F1/V1/A1_a/bsu_nucl-bd"/>
</dbReference>
<name>I3N5R7_ICTTR</name>
<evidence type="ECO:0000259" key="15">
    <source>
        <dbReference type="Pfam" id="PF22919"/>
    </source>
</evidence>
<evidence type="ECO:0000256" key="1">
    <source>
        <dbReference type="ARBA" id="ARBA00004170"/>
    </source>
</evidence>
<reference evidence="16" key="3">
    <citation type="submission" date="2025-09" db="UniProtKB">
        <authorList>
            <consortium name="Ensembl"/>
        </authorList>
    </citation>
    <scope>IDENTIFICATION</scope>
</reference>
<dbReference type="InterPro" id="IPR036121">
    <property type="entry name" value="ATPase_F1/V1/A1_a/bsu_N_sf"/>
</dbReference>
<evidence type="ECO:0000256" key="6">
    <source>
        <dbReference type="ARBA" id="ARBA00022781"/>
    </source>
</evidence>
<dbReference type="Gene3D" id="3.40.50.300">
    <property type="entry name" value="P-loop containing nucleotide triphosphate hydrolases"/>
    <property type="match status" value="1"/>
</dbReference>
<evidence type="ECO:0000256" key="7">
    <source>
        <dbReference type="ARBA" id="ARBA00022840"/>
    </source>
</evidence>
<dbReference type="HOGENOM" id="CLU_022398_0_2_1"/>
<keyword evidence="12" id="KW-0066">ATP synthesis</keyword>
<dbReference type="InterPro" id="IPR024034">
    <property type="entry name" value="ATPase_F1/V1_b/a_C"/>
</dbReference>
<evidence type="ECO:0000256" key="8">
    <source>
        <dbReference type="ARBA" id="ARBA00022967"/>
    </source>
</evidence>
<evidence type="ECO:0000256" key="9">
    <source>
        <dbReference type="ARBA" id="ARBA00023065"/>
    </source>
</evidence>
<keyword evidence="9" id="KW-0406">Ion transport</keyword>
<dbReference type="SUPFAM" id="SSF50615">
    <property type="entry name" value="N-terminal domain of alpha and beta subunits of F1 ATP synthase"/>
    <property type="match status" value="1"/>
</dbReference>
<keyword evidence="7" id="KW-0067">ATP-binding</keyword>
<keyword evidence="6" id="KW-0375">Hydrogen ion transport</keyword>
<dbReference type="STRING" id="43179.ENSSTOP00000019713"/>
<keyword evidence="11" id="KW-0139">CF(1)</keyword>
<dbReference type="Gene3D" id="2.40.10.170">
    <property type="match status" value="1"/>
</dbReference>
<dbReference type="InterPro" id="IPR055190">
    <property type="entry name" value="ATP-synt_VA_C"/>
</dbReference>
<evidence type="ECO:0000256" key="11">
    <source>
        <dbReference type="ARBA" id="ARBA00023196"/>
    </source>
</evidence>
<protein>
    <recommendedName>
        <fullName evidence="3">H(+)-transporting two-sector ATPase</fullName>
        <ecNumber evidence="3">7.1.2.2</ecNumber>
    </recommendedName>
</protein>
<keyword evidence="4" id="KW-0813">Transport</keyword>
<proteinExistence type="inferred from homology"/>
<evidence type="ECO:0000259" key="13">
    <source>
        <dbReference type="Pfam" id="PF00006"/>
    </source>
</evidence>